<evidence type="ECO:0000256" key="1">
    <source>
        <dbReference type="SAM" id="MobiDB-lite"/>
    </source>
</evidence>
<feature type="transmembrane region" description="Helical" evidence="2">
    <location>
        <begin position="112"/>
        <end position="135"/>
    </location>
</feature>
<keyword evidence="4" id="KW-1185">Reference proteome</keyword>
<proteinExistence type="predicted"/>
<reference evidence="3 4" key="1">
    <citation type="submission" date="2020-01" db="EMBL/GenBank/DDBJ databases">
        <authorList>
            <person name="Gupta K D."/>
        </authorList>
    </citation>
    <scope>NUCLEOTIDE SEQUENCE [LARGE SCALE GENOMIC DNA]</scope>
</reference>
<gene>
    <name evidence="3" type="ORF">AAE3_LOCUS8676</name>
</gene>
<accession>A0A8S0W819</accession>
<feature type="region of interest" description="Disordered" evidence="1">
    <location>
        <begin position="523"/>
        <end position="543"/>
    </location>
</feature>
<comment type="caution">
    <text evidence="3">The sequence shown here is derived from an EMBL/GenBank/DDBJ whole genome shotgun (WGS) entry which is preliminary data.</text>
</comment>
<name>A0A8S0W819_CYCAE</name>
<evidence type="ECO:0000313" key="3">
    <source>
        <dbReference type="EMBL" id="CAA7266398.1"/>
    </source>
</evidence>
<evidence type="ECO:0000256" key="2">
    <source>
        <dbReference type="SAM" id="Phobius"/>
    </source>
</evidence>
<keyword evidence="2" id="KW-1133">Transmembrane helix</keyword>
<dbReference type="OrthoDB" id="3234297at2759"/>
<evidence type="ECO:0000313" key="4">
    <source>
        <dbReference type="Proteomes" id="UP000467700"/>
    </source>
</evidence>
<feature type="compositionally biased region" description="Polar residues" evidence="1">
    <location>
        <begin position="523"/>
        <end position="537"/>
    </location>
</feature>
<organism evidence="3 4">
    <name type="scientific">Cyclocybe aegerita</name>
    <name type="common">Black poplar mushroom</name>
    <name type="synonym">Agrocybe aegerita</name>
    <dbReference type="NCBI Taxonomy" id="1973307"/>
    <lineage>
        <taxon>Eukaryota</taxon>
        <taxon>Fungi</taxon>
        <taxon>Dikarya</taxon>
        <taxon>Basidiomycota</taxon>
        <taxon>Agaricomycotina</taxon>
        <taxon>Agaricomycetes</taxon>
        <taxon>Agaricomycetidae</taxon>
        <taxon>Agaricales</taxon>
        <taxon>Agaricineae</taxon>
        <taxon>Bolbitiaceae</taxon>
        <taxon>Cyclocybe</taxon>
    </lineage>
</organism>
<keyword evidence="2" id="KW-0472">Membrane</keyword>
<keyword evidence="2" id="KW-0812">Transmembrane</keyword>
<dbReference type="AlphaFoldDB" id="A0A8S0W819"/>
<protein>
    <submittedName>
        <fullName evidence="3">Uncharacterized protein</fullName>
    </submittedName>
</protein>
<dbReference type="Proteomes" id="UP000467700">
    <property type="component" value="Unassembled WGS sequence"/>
</dbReference>
<feature type="transmembrane region" description="Helical" evidence="2">
    <location>
        <begin position="47"/>
        <end position="67"/>
    </location>
</feature>
<sequence length="557" mass="62602">MSECDFNPNPDMQGFAVRLAIFLTHSGMALLLGIVPEEPDEHIRMCFYALFFQLFPIIIGTLISFIQRKLSPGDAWFALLVMLSPTTLEMLDLLPFHRRRAGKWSLREIADGICIILLLVLSIALYIIIVVFLSRQGDECQLGGFYSIALGESRTGYHVSFAIALFTVFLTIFRIPGYQTMKFLLQVLLWAPSAGYEAFWITSIVFSILSAVQTLGATQPGCVVARWRLQNAHSPHAKSRLLPIIRRGVMLGFSVMTILIFIDPTQWVARVAIGFCLLGELAIALPARCSGISWVQISASWIHVTSEAAERIHPRRSALLSVLFYAQWGLTLGVTTLEPDYELTYGQIVASLSFLPIAAECLKLAFQKHHWPSLRSLRLVLLPLSPSQYKELSEDDVFPNEFWKNKTRTAVVASILGLSWVGCTVPDRLPKRTTMRTVVYYAFPSIRFPEVLEDTVCKKPEDSNSHLHLHNKPIEMKTMLPSSLPRTPLSSDSATFLSGETIVDEPDSLSYTEESVVVMTGRQPSMQSDSGIRSRTSLPRPVTTPHRRAFNALWWRR</sequence>
<feature type="transmembrane region" description="Helical" evidence="2">
    <location>
        <begin position="244"/>
        <end position="262"/>
    </location>
</feature>
<feature type="transmembrane region" description="Helical" evidence="2">
    <location>
        <begin position="155"/>
        <end position="173"/>
    </location>
</feature>
<feature type="transmembrane region" description="Helical" evidence="2">
    <location>
        <begin position="15"/>
        <end position="35"/>
    </location>
</feature>
<dbReference type="EMBL" id="CACVBS010000054">
    <property type="protein sequence ID" value="CAA7266398.1"/>
    <property type="molecule type" value="Genomic_DNA"/>
</dbReference>